<evidence type="ECO:0000256" key="5">
    <source>
        <dbReference type="ARBA" id="ARBA00023004"/>
    </source>
</evidence>
<dbReference type="GO" id="GO:0030091">
    <property type="term" value="P:protein repair"/>
    <property type="evidence" value="ECO:0007669"/>
    <property type="project" value="UniProtKB-UniRule"/>
</dbReference>
<evidence type="ECO:0000256" key="7">
    <source>
        <dbReference type="HAMAP-Rule" id="MF_01207"/>
    </source>
</evidence>
<feature type="transmembrane region" description="Helical" evidence="7">
    <location>
        <begin position="154"/>
        <end position="171"/>
    </location>
</feature>
<dbReference type="InterPro" id="IPR022837">
    <property type="entry name" value="MsrQ-like"/>
</dbReference>
<evidence type="ECO:0000256" key="6">
    <source>
        <dbReference type="ARBA" id="ARBA00023136"/>
    </source>
</evidence>
<dbReference type="Pfam" id="PF01794">
    <property type="entry name" value="Ferric_reduct"/>
    <property type="match status" value="1"/>
</dbReference>
<dbReference type="GO" id="GO:0010181">
    <property type="term" value="F:FMN binding"/>
    <property type="evidence" value="ECO:0007669"/>
    <property type="project" value="UniProtKB-UniRule"/>
</dbReference>
<organism evidence="9 10">
    <name type="scientific">Paracoccus caeni</name>
    <dbReference type="NCBI Taxonomy" id="657651"/>
    <lineage>
        <taxon>Bacteria</taxon>
        <taxon>Pseudomonadati</taxon>
        <taxon>Pseudomonadota</taxon>
        <taxon>Alphaproteobacteria</taxon>
        <taxon>Rhodobacterales</taxon>
        <taxon>Paracoccaceae</taxon>
        <taxon>Paracoccus</taxon>
    </lineage>
</organism>
<dbReference type="AlphaFoldDB" id="A0A934SMT3"/>
<accession>A0A934SMT3</accession>
<dbReference type="PANTHER" id="PTHR36964:SF1">
    <property type="entry name" value="PROTEIN-METHIONINE-SULFOXIDE REDUCTASE HEME-BINDING SUBUNIT MSRQ"/>
    <property type="match status" value="1"/>
</dbReference>
<keyword evidence="7" id="KW-0479">Metal-binding</keyword>
<protein>
    <recommendedName>
        <fullName evidence="7">Protein-methionine-sulfoxide reductase heme-binding subunit MsrQ</fullName>
    </recommendedName>
    <alternativeName>
        <fullName evidence="7">Flavocytochrome MsrQ</fullName>
    </alternativeName>
</protein>
<comment type="function">
    <text evidence="7">Part of the MsrPQ system that repairs oxidized periplasmic proteins containing methionine sulfoxide residues (Met-O), using respiratory chain electrons. Thus protects these proteins from oxidative-stress damage caused by reactive species of oxygen and chlorine generated by the host defense mechanisms. MsrPQ is essential for the maintenance of envelope integrity under bleach stress, rescuing a wide series of structurally unrelated periplasmic proteins from methionine oxidation. MsrQ provides electrons for reduction to the reductase catalytic subunit MsrP, using the quinone pool of the respiratory chain.</text>
</comment>
<keyword evidence="5 7" id="KW-0408">Iron</keyword>
<comment type="similarity">
    <text evidence="7">Belongs to the MsrQ family.</text>
</comment>
<gene>
    <name evidence="7" type="primary">msrQ</name>
    <name evidence="9" type="ORF">JJJ17_18735</name>
</gene>
<proteinExistence type="inferred from homology"/>
<feature type="transmembrane region" description="Helical" evidence="7">
    <location>
        <begin position="117"/>
        <end position="133"/>
    </location>
</feature>
<dbReference type="RefSeq" id="WP_200689209.1">
    <property type="nucleotide sequence ID" value="NZ_JAEPRQ010000011.1"/>
</dbReference>
<reference evidence="9" key="1">
    <citation type="submission" date="2021-01" db="EMBL/GenBank/DDBJ databases">
        <title>Paracoccus amoyensis sp. nov., isolated from the surface seawater along the coast of Xiamen Island, China.</title>
        <authorList>
            <person name="Lyu L."/>
        </authorList>
    </citation>
    <scope>NUCLEOTIDE SEQUENCE</scope>
    <source>
        <strain evidence="9">MJ17</strain>
    </source>
</reference>
<evidence type="ECO:0000256" key="4">
    <source>
        <dbReference type="ARBA" id="ARBA00022989"/>
    </source>
</evidence>
<dbReference type="Proteomes" id="UP000640485">
    <property type="component" value="Unassembled WGS sequence"/>
</dbReference>
<comment type="cofactor">
    <cofactor evidence="7">
        <name>FMN</name>
        <dbReference type="ChEBI" id="CHEBI:58210"/>
    </cofactor>
    <text evidence="7">Binds 1 FMN per subunit.</text>
</comment>
<dbReference type="EMBL" id="JAEPRQ010000011">
    <property type="protein sequence ID" value="MBK4217969.1"/>
    <property type="molecule type" value="Genomic_DNA"/>
</dbReference>
<dbReference type="InterPro" id="IPR013130">
    <property type="entry name" value="Fe3_Rdtase_TM_dom"/>
</dbReference>
<dbReference type="GO" id="GO:0009055">
    <property type="term" value="F:electron transfer activity"/>
    <property type="evidence" value="ECO:0007669"/>
    <property type="project" value="UniProtKB-UniRule"/>
</dbReference>
<keyword evidence="7" id="KW-1003">Cell membrane</keyword>
<comment type="subcellular location">
    <subcellularLocation>
        <location evidence="7">Cell membrane</location>
        <topology evidence="7">Multi-pass membrane protein</topology>
    </subcellularLocation>
    <subcellularLocation>
        <location evidence="1">Membrane</location>
        <topology evidence="1">Multi-pass membrane protein</topology>
    </subcellularLocation>
</comment>
<dbReference type="HAMAP" id="MF_01207">
    <property type="entry name" value="MsrQ"/>
    <property type="match status" value="1"/>
</dbReference>
<feature type="transmembrane region" description="Helical" evidence="7">
    <location>
        <begin position="177"/>
        <end position="194"/>
    </location>
</feature>
<comment type="cofactor">
    <cofactor evidence="7">
        <name>heme b</name>
        <dbReference type="ChEBI" id="CHEBI:60344"/>
    </cofactor>
    <text evidence="7">Binds 1 heme b (iron(II)-protoporphyrin IX) group per subunit.</text>
</comment>
<sequence>MIRRINDSLRRLPVWSVWLLGLIPLALLIFDTLTGRVGVDPVASIEHRLGRTALYFLIGGLAATPLLRLTGISLMRFRRAIGLLCFTYAGVHVLAWISIDMGFWWRQMGSDILKRPYLIFGMLAFVPLILLAVTSNNLSIRRMGAVAWRRLHRLVYIAAPLVALHWIWALKTFPLEPGLWLLAILVLLGLRVLIKRPVRWTAARPSRINQLKSDS</sequence>
<feature type="transmembrane region" description="Helical" evidence="7">
    <location>
        <begin position="53"/>
        <end position="69"/>
    </location>
</feature>
<name>A0A934SMT3_9RHOB</name>
<evidence type="ECO:0000313" key="9">
    <source>
        <dbReference type="EMBL" id="MBK4217969.1"/>
    </source>
</evidence>
<feature type="transmembrane region" description="Helical" evidence="7">
    <location>
        <begin position="12"/>
        <end position="33"/>
    </location>
</feature>
<dbReference type="GO" id="GO:0016679">
    <property type="term" value="F:oxidoreductase activity, acting on diphenols and related substances as donors"/>
    <property type="evidence" value="ECO:0007669"/>
    <property type="project" value="TreeGrafter"/>
</dbReference>
<keyword evidence="7" id="KW-0288">FMN</keyword>
<keyword evidence="7" id="KW-0349">Heme</keyword>
<comment type="subunit">
    <text evidence="7">Heterodimer of a catalytic subunit (MsrP) and a heme-binding subunit (MsrQ).</text>
</comment>
<dbReference type="PANTHER" id="PTHR36964">
    <property type="entry name" value="PROTEIN-METHIONINE-SULFOXIDE REDUCTASE HEME-BINDING SUBUNIT MSRQ"/>
    <property type="match status" value="1"/>
</dbReference>
<evidence type="ECO:0000256" key="2">
    <source>
        <dbReference type="ARBA" id="ARBA00022448"/>
    </source>
</evidence>
<evidence type="ECO:0000256" key="1">
    <source>
        <dbReference type="ARBA" id="ARBA00004141"/>
    </source>
</evidence>
<evidence type="ECO:0000259" key="8">
    <source>
        <dbReference type="Pfam" id="PF01794"/>
    </source>
</evidence>
<keyword evidence="3 7" id="KW-0812">Transmembrane</keyword>
<evidence type="ECO:0000256" key="3">
    <source>
        <dbReference type="ARBA" id="ARBA00022692"/>
    </source>
</evidence>
<dbReference type="GO" id="GO:0020037">
    <property type="term" value="F:heme binding"/>
    <property type="evidence" value="ECO:0007669"/>
    <property type="project" value="UniProtKB-UniRule"/>
</dbReference>
<keyword evidence="7" id="KW-0249">Electron transport</keyword>
<keyword evidence="7" id="KW-0285">Flavoprotein</keyword>
<keyword evidence="10" id="KW-1185">Reference proteome</keyword>
<keyword evidence="4 7" id="KW-1133">Transmembrane helix</keyword>
<comment type="caution">
    <text evidence="9">The sequence shown here is derived from an EMBL/GenBank/DDBJ whole genome shotgun (WGS) entry which is preliminary data.</text>
</comment>
<feature type="transmembrane region" description="Helical" evidence="7">
    <location>
        <begin position="81"/>
        <end position="105"/>
    </location>
</feature>
<dbReference type="GO" id="GO:0005886">
    <property type="term" value="C:plasma membrane"/>
    <property type="evidence" value="ECO:0007669"/>
    <property type="project" value="UniProtKB-SubCell"/>
</dbReference>
<feature type="domain" description="Ferric oxidoreductase" evidence="8">
    <location>
        <begin position="50"/>
        <end position="161"/>
    </location>
</feature>
<dbReference type="GO" id="GO:0046872">
    <property type="term" value="F:metal ion binding"/>
    <property type="evidence" value="ECO:0007669"/>
    <property type="project" value="UniProtKB-KW"/>
</dbReference>
<evidence type="ECO:0000313" key="10">
    <source>
        <dbReference type="Proteomes" id="UP000640485"/>
    </source>
</evidence>
<keyword evidence="6 7" id="KW-0472">Membrane</keyword>
<keyword evidence="2 7" id="KW-0813">Transport</keyword>